<dbReference type="KEGG" id="xcl:G4Z02_04960"/>
<keyword evidence="3" id="KW-1185">Reference proteome</keyword>
<dbReference type="Proteomes" id="UP000514720">
    <property type="component" value="Chromosome"/>
</dbReference>
<dbReference type="PROSITE" id="PS51257">
    <property type="entry name" value="PROKAR_LIPOPROTEIN"/>
    <property type="match status" value="1"/>
</dbReference>
<evidence type="ECO:0008006" key="4">
    <source>
        <dbReference type="Google" id="ProtNLM"/>
    </source>
</evidence>
<evidence type="ECO:0000313" key="2">
    <source>
        <dbReference type="EMBL" id="QMS85119.1"/>
    </source>
</evidence>
<evidence type="ECO:0000256" key="1">
    <source>
        <dbReference type="SAM" id="SignalP"/>
    </source>
</evidence>
<protein>
    <recommendedName>
        <fullName evidence="4">Lipoprotein</fullName>
    </recommendedName>
</protein>
<dbReference type="RefSeq" id="WP_258876892.1">
    <property type="nucleotide sequence ID" value="NZ_CP048914.1"/>
</dbReference>
<feature type="chain" id="PRO_5029627570" description="Lipoprotein" evidence="1">
    <location>
        <begin position="23"/>
        <end position="138"/>
    </location>
</feature>
<gene>
    <name evidence="2" type="ORF">G4Z02_04960</name>
</gene>
<dbReference type="AlphaFoldDB" id="A0A7L7KRS7"/>
<feature type="signal peptide" evidence="1">
    <location>
        <begin position="1"/>
        <end position="22"/>
    </location>
</feature>
<organism evidence="2 3">
    <name type="scientific">Candidatus Xianfuyuplasma coldseepsis</name>
    <dbReference type="NCBI Taxonomy" id="2782163"/>
    <lineage>
        <taxon>Bacteria</taxon>
        <taxon>Bacillati</taxon>
        <taxon>Mycoplasmatota</taxon>
        <taxon>Mollicutes</taxon>
        <taxon>Candidatus Izemoplasmatales</taxon>
        <taxon>Candidatus Izemoplasmataceae</taxon>
        <taxon>Candidatus Xianfuyuplasma</taxon>
    </lineage>
</organism>
<accession>A0A7L7KRS7</accession>
<dbReference type="EMBL" id="CP048914">
    <property type="protein sequence ID" value="QMS85119.1"/>
    <property type="molecule type" value="Genomic_DNA"/>
</dbReference>
<reference evidence="2 3" key="1">
    <citation type="submission" date="2020-02" db="EMBL/GenBank/DDBJ databases">
        <authorList>
            <person name="Zheng R.K."/>
            <person name="Sun C.M."/>
        </authorList>
    </citation>
    <scope>NUCLEOTIDE SEQUENCE [LARGE SCALE GENOMIC DNA]</scope>
    <source>
        <strain evidence="3">zrk13</strain>
    </source>
</reference>
<name>A0A7L7KRS7_9MOLU</name>
<evidence type="ECO:0000313" key="3">
    <source>
        <dbReference type="Proteomes" id="UP000514720"/>
    </source>
</evidence>
<proteinExistence type="predicted"/>
<sequence length="138" mass="15526">MNKTVYLLMVVLAILMSSCSSSNNSNDERLSAYEQLNTEEQHYFDLFIVHLTSFKNPSSVRLVSPISFGRNDNDFLWAVVSAENSFGGTGTECYSISTDNIHTLDVSPVSECTIQDDDLSVGKLNEALKEYYYEQGWN</sequence>
<keyword evidence="1" id="KW-0732">Signal</keyword>